<keyword evidence="1" id="KW-0175">Coiled coil</keyword>
<evidence type="ECO:0000313" key="2">
    <source>
        <dbReference type="EMBL" id="KAJ4398545.1"/>
    </source>
</evidence>
<dbReference type="EMBL" id="JAPEVA010000127">
    <property type="protein sequence ID" value="KAJ4398545.1"/>
    <property type="molecule type" value="Genomic_DNA"/>
</dbReference>
<reference evidence="2" key="1">
    <citation type="submission" date="2022-10" db="EMBL/GenBank/DDBJ databases">
        <title>Tapping the CABI collections for fungal endophytes: first genome assemblies for Collariella, Neodidymelliopsis, Ascochyta clinopodiicola, Didymella pomorum, Didymosphaeria variabile, Neocosmospora piperis and Neocucurbitaria cava.</title>
        <authorList>
            <person name="Hill R."/>
        </authorList>
    </citation>
    <scope>NUCLEOTIDE SEQUENCE</scope>
    <source>
        <strain evidence="2">IMI 355091</strain>
    </source>
</reference>
<dbReference type="Proteomes" id="UP001140510">
    <property type="component" value="Unassembled WGS sequence"/>
</dbReference>
<organism evidence="2 3">
    <name type="scientific">Didymella pomorum</name>
    <dbReference type="NCBI Taxonomy" id="749634"/>
    <lineage>
        <taxon>Eukaryota</taxon>
        <taxon>Fungi</taxon>
        <taxon>Dikarya</taxon>
        <taxon>Ascomycota</taxon>
        <taxon>Pezizomycotina</taxon>
        <taxon>Dothideomycetes</taxon>
        <taxon>Pleosporomycetidae</taxon>
        <taxon>Pleosporales</taxon>
        <taxon>Pleosporineae</taxon>
        <taxon>Didymellaceae</taxon>
        <taxon>Didymella</taxon>
    </lineage>
</organism>
<sequence>MGSTSEKFERLQQQFPSILRMEDNYLSIEDAQKDSSRQLKDLKYAGNFGFPSLSDANHVRVRFVRLVILQMVEGEVFAINTVRQPSGTGRTASNSTEAEQSILDQDAKIERLEEELTQLRAAAGSASAQASWESNGVQVLMTRKVKVHLRR</sequence>
<evidence type="ECO:0000256" key="1">
    <source>
        <dbReference type="SAM" id="Coils"/>
    </source>
</evidence>
<evidence type="ECO:0000313" key="3">
    <source>
        <dbReference type="Proteomes" id="UP001140510"/>
    </source>
</evidence>
<comment type="caution">
    <text evidence="2">The sequence shown here is derived from an EMBL/GenBank/DDBJ whole genome shotgun (WGS) entry which is preliminary data.</text>
</comment>
<accession>A0A9W8Z5T0</accession>
<keyword evidence="3" id="KW-1185">Reference proteome</keyword>
<dbReference type="AlphaFoldDB" id="A0A9W8Z5T0"/>
<protein>
    <submittedName>
        <fullName evidence="2">Uncharacterized protein</fullName>
    </submittedName>
</protein>
<proteinExistence type="predicted"/>
<name>A0A9W8Z5T0_9PLEO</name>
<feature type="coiled-coil region" evidence="1">
    <location>
        <begin position="95"/>
        <end position="129"/>
    </location>
</feature>
<gene>
    <name evidence="2" type="ORF">N0V91_010117</name>
</gene>